<evidence type="ECO:0000256" key="10">
    <source>
        <dbReference type="PIRNR" id="PIRNR001362"/>
    </source>
</evidence>
<feature type="binding site" evidence="12">
    <location>
        <begin position="423"/>
        <end position="427"/>
    </location>
    <ligand>
        <name>substrate</name>
    </ligand>
</feature>
<dbReference type="InterPro" id="IPR040442">
    <property type="entry name" value="Pyrv_kinase-like_dom_sf"/>
</dbReference>
<reference evidence="14 15" key="1">
    <citation type="submission" date="2015-02" db="EMBL/GenBank/DDBJ databases">
        <title>Draft genome sequence of Aspergillus parasiticus SU-1.</title>
        <authorList>
            <person name="Yu J."/>
            <person name="Fedorova N."/>
            <person name="Yin Y."/>
            <person name="Losada L."/>
            <person name="Zafar N."/>
            <person name="Taujale R."/>
            <person name="Ehrlich K.C."/>
            <person name="Bhatnagar D."/>
            <person name="Cleveland T.E."/>
            <person name="Bennett J.W."/>
            <person name="Nierman W.C."/>
        </authorList>
    </citation>
    <scope>NUCLEOTIDE SEQUENCE [LARGE SCALE GENOMIC DNA]</scope>
    <source>
        <strain evidence="15">ATCC 56775 / NRRL 5862 / SRRC 143 / SU-1</strain>
    </source>
</reference>
<dbReference type="PROSITE" id="PS00161">
    <property type="entry name" value="ISOCITRATE_LYASE"/>
    <property type="match status" value="1"/>
</dbReference>
<feature type="binding site" evidence="12">
    <location>
        <position position="243"/>
    </location>
    <ligand>
        <name>substrate</name>
    </ligand>
</feature>
<name>A0A0F0I420_ASPPU</name>
<dbReference type="EMBL" id="JZEE01000619">
    <property type="protein sequence ID" value="KJK62504.1"/>
    <property type="molecule type" value="Genomic_DNA"/>
</dbReference>
<evidence type="ECO:0000256" key="1">
    <source>
        <dbReference type="ARBA" id="ARBA00001050"/>
    </source>
</evidence>
<keyword evidence="8 10" id="KW-0456">Lyase</keyword>
<evidence type="ECO:0000313" key="14">
    <source>
        <dbReference type="EMBL" id="KJK62504.1"/>
    </source>
</evidence>
<keyword evidence="7" id="KW-0816">Tricarboxylic acid cycle</keyword>
<proteinExistence type="inferred from homology"/>
<evidence type="ECO:0000256" key="2">
    <source>
        <dbReference type="ARBA" id="ARBA00004793"/>
    </source>
</evidence>
<dbReference type="NCBIfam" id="TIGR01346">
    <property type="entry name" value="isocit_lyase"/>
    <property type="match status" value="1"/>
</dbReference>
<sequence>MGYLEDEDKKYLDDVQAVKAWWTDSRWRHTKRPFSAEQIVAKRGNLKIEYPSNVQSKKLWKILESNFENKVASFTYGCLEPTMVTQMAKYLDTVYVSGWQSSSTASSTDEPSPDLADYPMNTVPNKVNQLWMAQLFHDRKQREERITTPKEKRGNVANIDYLRPIIADADTGHGGLTAVMKLTKLFVERGAAGIHIEDQAPGTKKCGHMAGKVLVPISEHINRLVAIRAQADIMGTDLLAIARTDAEAATLITSTIDYRDHAFIVGSTNPNLQPLADLMVAAEQAGKQGDELQAIEDQWVAQAGLKLFNDAVIEAINKGAHSNKQSLIDQYLKAAKGKSNLEARAIAKNITGQDIYFNWDAPRTREGYYRLQGGTQCAINRGLAYAPFADLIWMESKLPDYAQAKEFAEGIHAVWPEQKLAYNLSPSFNWKKAMPRDEQETYIKRLGALGYCWQFITLAGLHTTALISDQFAKAYSKQGMRAYGELVQEPEMEQGVDVVTHQKWSGANYVDNLLKMVTGGVSSTAAMGKGVTEDQFKH</sequence>
<dbReference type="GO" id="GO:0004451">
    <property type="term" value="F:isocitrate lyase activity"/>
    <property type="evidence" value="ECO:0007669"/>
    <property type="project" value="UniProtKB-EC"/>
</dbReference>
<evidence type="ECO:0000256" key="4">
    <source>
        <dbReference type="ARBA" id="ARBA00011881"/>
    </source>
</evidence>
<keyword evidence="6" id="KW-0329">Glyoxylate bypass</keyword>
<organism evidence="14 15">
    <name type="scientific">Aspergillus parasiticus (strain ATCC 56775 / NRRL 5862 / SRRC 143 / SU-1)</name>
    <dbReference type="NCBI Taxonomy" id="1403190"/>
    <lineage>
        <taxon>Eukaryota</taxon>
        <taxon>Fungi</taxon>
        <taxon>Dikarya</taxon>
        <taxon>Ascomycota</taxon>
        <taxon>Pezizomycotina</taxon>
        <taxon>Eurotiomycetes</taxon>
        <taxon>Eurotiomycetidae</taxon>
        <taxon>Eurotiales</taxon>
        <taxon>Aspergillaceae</taxon>
        <taxon>Aspergillus</taxon>
        <taxon>Aspergillus subgen. Circumdati</taxon>
    </lineage>
</organism>
<comment type="similarity">
    <text evidence="3 10">Belongs to the isocitrate lyase/PEP mutase superfamily. Isocitrate lyase family.</text>
</comment>
<evidence type="ECO:0000256" key="13">
    <source>
        <dbReference type="PIRSR" id="PIRSR001362-3"/>
    </source>
</evidence>
<dbReference type="InterPro" id="IPR006254">
    <property type="entry name" value="Isocitrate_lyase"/>
</dbReference>
<dbReference type="GO" id="GO:0046872">
    <property type="term" value="F:metal ion binding"/>
    <property type="evidence" value="ECO:0007669"/>
    <property type="project" value="UniProtKB-KW"/>
</dbReference>
<dbReference type="GO" id="GO:0046421">
    <property type="term" value="F:methylisocitrate lyase activity"/>
    <property type="evidence" value="ECO:0007669"/>
    <property type="project" value="UniProtKB-EC"/>
</dbReference>
<comment type="subunit">
    <text evidence="4">Homotetramer.</text>
</comment>
<evidence type="ECO:0000256" key="6">
    <source>
        <dbReference type="ARBA" id="ARBA00022435"/>
    </source>
</evidence>
<dbReference type="PIRSF" id="PIRSF001362">
    <property type="entry name" value="Isocit_lyase"/>
    <property type="match status" value="1"/>
</dbReference>
<dbReference type="InterPro" id="IPR018523">
    <property type="entry name" value="Isocitrate_lyase_ph_CS"/>
</dbReference>
<dbReference type="GO" id="GO:0006099">
    <property type="term" value="P:tricarboxylic acid cycle"/>
    <property type="evidence" value="ECO:0007669"/>
    <property type="project" value="UniProtKB-KW"/>
</dbReference>
<comment type="pathway">
    <text evidence="2">Carbohydrate metabolism; glyoxylate cycle; (S)-malate from isocitrate: step 1/2.</text>
</comment>
<evidence type="ECO:0000313" key="15">
    <source>
        <dbReference type="Proteomes" id="UP000033540"/>
    </source>
</evidence>
<feature type="binding site" evidence="12">
    <location>
        <begin position="207"/>
        <end position="208"/>
    </location>
    <ligand>
        <name>substrate</name>
    </ligand>
</feature>
<dbReference type="PANTHER" id="PTHR21631:SF3">
    <property type="entry name" value="BIFUNCTIONAL GLYOXYLATE CYCLE PROTEIN"/>
    <property type="match status" value="1"/>
</dbReference>
<evidence type="ECO:0000256" key="8">
    <source>
        <dbReference type="ARBA" id="ARBA00023239"/>
    </source>
</evidence>
<dbReference type="GO" id="GO:0006097">
    <property type="term" value="P:glyoxylate cycle"/>
    <property type="evidence" value="ECO:0007669"/>
    <property type="project" value="UniProtKB-KW"/>
</dbReference>
<evidence type="ECO:0000256" key="11">
    <source>
        <dbReference type="PIRSR" id="PIRSR001362-1"/>
    </source>
</evidence>
<comment type="cofactor">
    <cofactor evidence="13">
        <name>Mg(2+)</name>
        <dbReference type="ChEBI" id="CHEBI:18420"/>
    </cofactor>
    <text evidence="13">Can also use Mn(2+) ion.</text>
</comment>
<feature type="active site" description="Proton acceptor" evidence="11">
    <location>
        <position position="206"/>
    </location>
</feature>
<evidence type="ECO:0000256" key="7">
    <source>
        <dbReference type="ARBA" id="ARBA00022532"/>
    </source>
</evidence>
<dbReference type="OrthoDB" id="4078635at2759"/>
<dbReference type="InterPro" id="IPR015813">
    <property type="entry name" value="Pyrv/PenolPyrv_kinase-like_dom"/>
</dbReference>
<comment type="catalytic activity">
    <reaction evidence="1">
        <text>(2S,3R)-3-hydroxybutane-1,2,3-tricarboxylate = pyruvate + succinate</text>
        <dbReference type="Rhea" id="RHEA:16809"/>
        <dbReference type="ChEBI" id="CHEBI:15361"/>
        <dbReference type="ChEBI" id="CHEBI:30031"/>
        <dbReference type="ChEBI" id="CHEBI:57429"/>
        <dbReference type="EC" id="4.1.3.30"/>
    </reaction>
</comment>
<dbReference type="SUPFAM" id="SSF51621">
    <property type="entry name" value="Phosphoenolpyruvate/pyruvate domain"/>
    <property type="match status" value="1"/>
</dbReference>
<accession>A0A0F0I420</accession>
<evidence type="ECO:0000256" key="3">
    <source>
        <dbReference type="ARBA" id="ARBA00005704"/>
    </source>
</evidence>
<dbReference type="Pfam" id="PF00463">
    <property type="entry name" value="ICL"/>
    <property type="match status" value="1"/>
</dbReference>
<protein>
    <recommendedName>
        <fullName evidence="5 10">Isocitrate lyase</fullName>
    </recommendedName>
</protein>
<dbReference type="Gene3D" id="3.20.20.60">
    <property type="entry name" value="Phosphoenolpyruvate-binding domains"/>
    <property type="match status" value="1"/>
</dbReference>
<keyword evidence="13" id="KW-0479">Metal-binding</keyword>
<dbReference type="Proteomes" id="UP000033540">
    <property type="component" value="Unassembled WGS sequence"/>
</dbReference>
<dbReference type="PANTHER" id="PTHR21631">
    <property type="entry name" value="ISOCITRATE LYASE/MALATE SYNTHASE"/>
    <property type="match status" value="1"/>
</dbReference>
<feature type="binding site" evidence="13">
    <location>
        <position position="168"/>
    </location>
    <ligand>
        <name>Mg(2+)</name>
        <dbReference type="ChEBI" id="CHEBI:18420"/>
    </ligand>
</feature>
<gene>
    <name evidence="14" type="ORF">P875_00095297</name>
</gene>
<keyword evidence="13" id="KW-0460">Magnesium</keyword>
<feature type="binding site" evidence="12">
    <location>
        <begin position="97"/>
        <end position="99"/>
    </location>
    <ligand>
        <name>substrate</name>
    </ligand>
</feature>
<evidence type="ECO:0000256" key="12">
    <source>
        <dbReference type="PIRSR" id="PIRSR001362-2"/>
    </source>
</evidence>
<evidence type="ECO:0000256" key="5">
    <source>
        <dbReference type="ARBA" id="ARBA00017446"/>
    </source>
</evidence>
<dbReference type="STRING" id="1403190.A0A0F0I420"/>
<feature type="binding site" evidence="12">
    <location>
        <position position="457"/>
    </location>
    <ligand>
        <name>substrate</name>
    </ligand>
</feature>
<evidence type="ECO:0000256" key="9">
    <source>
        <dbReference type="ARBA" id="ARBA00023531"/>
    </source>
</evidence>
<comment type="caution">
    <text evidence="14">The sequence shown here is derived from an EMBL/GenBank/DDBJ whole genome shotgun (WGS) entry which is preliminary data.</text>
</comment>
<dbReference type="FunFam" id="1.10.10.850:FF:000001">
    <property type="entry name" value="Isocitrate lyase"/>
    <property type="match status" value="1"/>
</dbReference>
<dbReference type="Gene3D" id="1.10.10.850">
    <property type="match status" value="1"/>
</dbReference>
<comment type="catalytic activity">
    <reaction evidence="9">
        <text>D-threo-isocitrate = glyoxylate + succinate</text>
        <dbReference type="Rhea" id="RHEA:13245"/>
        <dbReference type="ChEBI" id="CHEBI:15562"/>
        <dbReference type="ChEBI" id="CHEBI:30031"/>
        <dbReference type="ChEBI" id="CHEBI:36655"/>
        <dbReference type="EC" id="4.1.3.1"/>
    </reaction>
</comment>
<dbReference type="AlphaFoldDB" id="A0A0F0I420"/>